<dbReference type="InterPro" id="IPR007300">
    <property type="entry name" value="CidB/LrgB"/>
</dbReference>
<feature type="transmembrane region" description="Helical" evidence="5">
    <location>
        <begin position="96"/>
        <end position="121"/>
    </location>
</feature>
<feature type="transmembrane region" description="Helical" evidence="5">
    <location>
        <begin position="12"/>
        <end position="31"/>
    </location>
</feature>
<dbReference type="Pfam" id="PF04172">
    <property type="entry name" value="LrgB"/>
    <property type="match status" value="1"/>
</dbReference>
<comment type="caution">
    <text evidence="6">The sequence shown here is derived from an EMBL/GenBank/DDBJ whole genome shotgun (WGS) entry which is preliminary data.</text>
</comment>
<keyword evidence="3 5" id="KW-1133">Transmembrane helix</keyword>
<evidence type="ECO:0000256" key="4">
    <source>
        <dbReference type="ARBA" id="ARBA00023136"/>
    </source>
</evidence>
<keyword evidence="4 5" id="KW-0472">Membrane</keyword>
<feature type="transmembrane region" description="Helical" evidence="5">
    <location>
        <begin position="211"/>
        <end position="231"/>
    </location>
</feature>
<evidence type="ECO:0000256" key="1">
    <source>
        <dbReference type="ARBA" id="ARBA00004141"/>
    </source>
</evidence>
<evidence type="ECO:0000256" key="5">
    <source>
        <dbReference type="SAM" id="Phobius"/>
    </source>
</evidence>
<feature type="transmembrane region" description="Helical" evidence="5">
    <location>
        <begin position="141"/>
        <end position="170"/>
    </location>
</feature>
<reference evidence="7" key="1">
    <citation type="journal article" date="2019" name="Int. J. Syst. Evol. Microbiol.">
        <title>The Global Catalogue of Microorganisms (GCM) 10K type strain sequencing project: providing services to taxonomists for standard genome sequencing and annotation.</title>
        <authorList>
            <consortium name="The Broad Institute Genomics Platform"/>
            <consortium name="The Broad Institute Genome Sequencing Center for Infectious Disease"/>
            <person name="Wu L."/>
            <person name="Ma J."/>
        </authorList>
    </citation>
    <scope>NUCLEOTIDE SEQUENCE [LARGE SCALE GENOMIC DNA]</scope>
    <source>
        <strain evidence="7">JCM 19134</strain>
    </source>
</reference>
<evidence type="ECO:0000256" key="2">
    <source>
        <dbReference type="ARBA" id="ARBA00022692"/>
    </source>
</evidence>
<dbReference type="Proteomes" id="UP001409585">
    <property type="component" value="Unassembled WGS sequence"/>
</dbReference>
<dbReference type="EMBL" id="BAABLX010000028">
    <property type="protein sequence ID" value="GAA4950269.1"/>
    <property type="molecule type" value="Genomic_DNA"/>
</dbReference>
<keyword evidence="7" id="KW-1185">Reference proteome</keyword>
<sequence>MTASFLNELTNAPVVSVLLTVATFQLGLMAYKASNNNVIFHPVLIGASVTALIITLVPLEFDDYFANNAVVMFFLGPLIVALAVPLRAEIRALKGIALPALLVVVLGSFIAPAAALGVAWLMGAEQAVLEALLPKSVTSPIALGLAHSIGSMVVLTTAISVITGVIGAILAPPIFKLVGLTDDRLQGLCLGINAHGLGTVRAFEVSVRCGALAGLGMGLTGAFSAFLIPYVHLWAF</sequence>
<evidence type="ECO:0000313" key="6">
    <source>
        <dbReference type="EMBL" id="GAA4950269.1"/>
    </source>
</evidence>
<protein>
    <submittedName>
        <fullName evidence="6">LrgB family protein</fullName>
    </submittedName>
</protein>
<feature type="transmembrane region" description="Helical" evidence="5">
    <location>
        <begin position="38"/>
        <end position="59"/>
    </location>
</feature>
<dbReference type="GO" id="GO:0016020">
    <property type="term" value="C:membrane"/>
    <property type="evidence" value="ECO:0007669"/>
    <property type="project" value="UniProtKB-SubCell"/>
</dbReference>
<evidence type="ECO:0000313" key="7">
    <source>
        <dbReference type="Proteomes" id="UP001409585"/>
    </source>
</evidence>
<organism evidence="6 7">
    <name type="scientific">Halioxenophilus aromaticivorans</name>
    <dbReference type="NCBI Taxonomy" id="1306992"/>
    <lineage>
        <taxon>Bacteria</taxon>
        <taxon>Pseudomonadati</taxon>
        <taxon>Pseudomonadota</taxon>
        <taxon>Gammaproteobacteria</taxon>
        <taxon>Alteromonadales</taxon>
        <taxon>Alteromonadaceae</taxon>
        <taxon>Halioxenophilus</taxon>
    </lineage>
</organism>
<dbReference type="AlphaFoldDB" id="A0AAV3U637"/>
<dbReference type="PANTHER" id="PTHR30249">
    <property type="entry name" value="PUTATIVE SEROTONIN TRANSPORTER"/>
    <property type="match status" value="1"/>
</dbReference>
<accession>A0AAV3U637</accession>
<proteinExistence type="predicted"/>
<keyword evidence="2 5" id="KW-0812">Transmembrane</keyword>
<dbReference type="PANTHER" id="PTHR30249:SF0">
    <property type="entry name" value="PLASTIDAL GLYCOLATE_GLYCERATE TRANSLOCATOR 1, CHLOROPLASTIC"/>
    <property type="match status" value="1"/>
</dbReference>
<name>A0AAV3U637_9ALTE</name>
<dbReference type="RefSeq" id="WP_345424888.1">
    <property type="nucleotide sequence ID" value="NZ_AP031496.1"/>
</dbReference>
<comment type="subcellular location">
    <subcellularLocation>
        <location evidence="1">Membrane</location>
        <topology evidence="1">Multi-pass membrane protein</topology>
    </subcellularLocation>
</comment>
<gene>
    <name evidence="6" type="ORF">GCM10025791_33210</name>
</gene>
<feature type="transmembrane region" description="Helical" evidence="5">
    <location>
        <begin position="65"/>
        <end position="84"/>
    </location>
</feature>
<evidence type="ECO:0000256" key="3">
    <source>
        <dbReference type="ARBA" id="ARBA00022989"/>
    </source>
</evidence>